<dbReference type="OrthoDB" id="538336at2759"/>
<keyword evidence="9" id="KW-0576">Peroxisome</keyword>
<comment type="subcellular location">
    <subcellularLocation>
        <location evidence="2">Peroxisome</location>
    </subcellularLocation>
</comment>
<evidence type="ECO:0000259" key="13">
    <source>
        <dbReference type="Pfam" id="PF02770"/>
    </source>
</evidence>
<dbReference type="PANTHER" id="PTHR10909">
    <property type="entry name" value="ELECTRON TRANSPORT OXIDOREDUCTASE"/>
    <property type="match status" value="1"/>
</dbReference>
<evidence type="ECO:0000256" key="2">
    <source>
        <dbReference type="ARBA" id="ARBA00004275"/>
    </source>
</evidence>
<keyword evidence="8" id="KW-0443">Lipid metabolism</keyword>
<dbReference type="Pfam" id="PF22924">
    <property type="entry name" value="ACOX_C_alpha1"/>
    <property type="match status" value="1"/>
</dbReference>
<dbReference type="RefSeq" id="XP_034101193.1">
    <property type="nucleotide sequence ID" value="XM_034245302.2"/>
</dbReference>
<dbReference type="PANTHER" id="PTHR10909:SF223">
    <property type="entry name" value="ACYL-COENZYME A OXIDASE"/>
    <property type="match status" value="1"/>
</dbReference>
<evidence type="ECO:0000256" key="3">
    <source>
        <dbReference type="ARBA" id="ARBA00006288"/>
    </source>
</evidence>
<comment type="cofactor">
    <cofactor evidence="1">
        <name>FAD</name>
        <dbReference type="ChEBI" id="CHEBI:57692"/>
    </cofactor>
</comment>
<dbReference type="GO" id="GO:0005504">
    <property type="term" value="F:fatty acid binding"/>
    <property type="evidence" value="ECO:0007669"/>
    <property type="project" value="InterPro"/>
</dbReference>
<dbReference type="InterPro" id="IPR006091">
    <property type="entry name" value="Acyl-CoA_Oxase/DH_mid-dom"/>
</dbReference>
<proteinExistence type="inferred from homology"/>
<evidence type="ECO:0000313" key="15">
    <source>
        <dbReference type="Proteomes" id="UP000515160"/>
    </source>
</evidence>
<evidence type="ECO:0000256" key="1">
    <source>
        <dbReference type="ARBA" id="ARBA00001974"/>
    </source>
</evidence>
<evidence type="ECO:0000256" key="11">
    <source>
        <dbReference type="PIRNR" id="PIRNR000168"/>
    </source>
</evidence>
<dbReference type="GO" id="GO:0033540">
    <property type="term" value="P:fatty acid beta-oxidation using acyl-CoA oxidase"/>
    <property type="evidence" value="ECO:0007669"/>
    <property type="project" value="InterPro"/>
</dbReference>
<keyword evidence="7" id="KW-0560">Oxidoreductase</keyword>
<dbReference type="InterPro" id="IPR002655">
    <property type="entry name" value="Acyl-CoA_oxidase_C"/>
</dbReference>
<dbReference type="FunFam" id="2.40.110.10:FF:000005">
    <property type="entry name" value="Acyl-coenzyme A oxidase"/>
    <property type="match status" value="1"/>
</dbReference>
<dbReference type="Gene3D" id="1.20.140.10">
    <property type="entry name" value="Butyryl-CoA Dehydrogenase, subunit A, domain 3"/>
    <property type="match status" value="2"/>
</dbReference>
<evidence type="ECO:0000256" key="5">
    <source>
        <dbReference type="ARBA" id="ARBA00022827"/>
    </source>
</evidence>
<dbReference type="FunFam" id="1.20.140.10:FF:000007">
    <property type="entry name" value="Acyl-coenzyme A oxidase"/>
    <property type="match status" value="1"/>
</dbReference>
<dbReference type="Pfam" id="PF01756">
    <property type="entry name" value="ACOX"/>
    <property type="match status" value="1"/>
</dbReference>
<evidence type="ECO:0000256" key="4">
    <source>
        <dbReference type="ARBA" id="ARBA00022630"/>
    </source>
</evidence>
<dbReference type="PIRSF" id="PIRSF000168">
    <property type="entry name" value="Acyl-CoA_oxidase"/>
    <property type="match status" value="1"/>
</dbReference>
<keyword evidence="5 11" id="KW-0274">FAD</keyword>
<dbReference type="InterPro" id="IPR055060">
    <property type="entry name" value="ACOX_C_alpha1"/>
</dbReference>
<evidence type="ECO:0000259" key="12">
    <source>
        <dbReference type="Pfam" id="PF01756"/>
    </source>
</evidence>
<evidence type="ECO:0000256" key="8">
    <source>
        <dbReference type="ARBA" id="ARBA00023098"/>
    </source>
</evidence>
<dbReference type="SUPFAM" id="SSF56645">
    <property type="entry name" value="Acyl-CoA dehydrogenase NM domain-like"/>
    <property type="match status" value="1"/>
</dbReference>
<comment type="similarity">
    <text evidence="3 11">Belongs to the acyl-CoA oxidase family.</text>
</comment>
<evidence type="ECO:0000313" key="16">
    <source>
        <dbReference type="RefSeq" id="XP_034101193.1"/>
    </source>
</evidence>
<dbReference type="AlphaFoldDB" id="A0A6P8WC06"/>
<dbReference type="GO" id="GO:0005777">
    <property type="term" value="C:peroxisome"/>
    <property type="evidence" value="ECO:0007669"/>
    <property type="project" value="UniProtKB-SubCell"/>
</dbReference>
<dbReference type="InterPro" id="IPR046373">
    <property type="entry name" value="Acyl-CoA_Oxase/DH_mid-dom_sf"/>
</dbReference>
<sequence length="695" mass="77570">MDKVDTSFIPDLPVSGPLSVYRKRANFDWKRLRLIFEKEQGLRIKYKVWRRLENDPLFAHASCTLPMDEQKRLAAMQVNKMKQLELVPKEIESLSFSAKTKYLMFINEALASYSASLSVKIALGVGLFNNAIRAMGTEKHTKYIEAAWNREIITCLAVTELSHGSNTKRIRTTATYDPSTQEFVVNTPDFEAAKCWVGNLGKMATVAMTFANLITADGENHGLHGFLIPIRDPKTLLSYPGVLVGDIGEKCGLNGIDNGFVVFTNYRIPRDNLLNRTGNVTPEGVYESVFAEPGKALGAALESFSAGRIGIMQESANTLCSAAVIAVRYAAVRKQFGPERQGEEMAIIEYQLHQYRIFPCLAAACVQKIAVEELTNTYLEIIARSQADANGFDVLTQNAAEIHAIISASKPHITWSARDAIQEAREACGGHGYLRAAKLGQMRTDHDPLCTYEGDNNVLGQQASNWLLRQWSAKELETPIGSIKFLEQRQQLLKLQYEQLVQQTSIDSFEFALTCYEWLLCHLMAHTSAHIEAQLAAGVHRFEARNNSQVAGAKELSLAYAEYFALSRFVGHVRQLSVAQPYARVLRLLYDVYAMWLLEKHMTTFYVGGFAVGAAFSTAVQQRLLQSCARLKDVAVSVADAIAPPDFALNSVIARADGLLYENLQNEFMTNAGAFQRPEWWRDVIIPQPQEKSKL</sequence>
<dbReference type="GeneID" id="117565928"/>
<gene>
    <name evidence="16" type="primary">LOC117565928</name>
</gene>
<dbReference type="Proteomes" id="UP000515160">
    <property type="component" value="Chromosome 2L"/>
</dbReference>
<accession>A0A6P8WC06</accession>
<comment type="catalytic activity">
    <reaction evidence="10">
        <text>a 2,3-saturated acyl-CoA + O2 = a (2E)-enoyl-CoA + H2O2</text>
        <dbReference type="Rhea" id="RHEA:38959"/>
        <dbReference type="ChEBI" id="CHEBI:15379"/>
        <dbReference type="ChEBI" id="CHEBI:16240"/>
        <dbReference type="ChEBI" id="CHEBI:58856"/>
        <dbReference type="ChEBI" id="CHEBI:65111"/>
        <dbReference type="EC" id="1.3.3.6"/>
    </reaction>
    <physiologicalReaction direction="left-to-right" evidence="10">
        <dbReference type="Rhea" id="RHEA:38960"/>
    </physiologicalReaction>
</comment>
<evidence type="ECO:0000256" key="9">
    <source>
        <dbReference type="ARBA" id="ARBA00023140"/>
    </source>
</evidence>
<keyword evidence="15" id="KW-1185">Reference proteome</keyword>
<dbReference type="InterPro" id="IPR009100">
    <property type="entry name" value="AcylCoA_DH/oxidase_NM_dom_sf"/>
</dbReference>
<dbReference type="InterPro" id="IPR012258">
    <property type="entry name" value="Acyl-CoA_oxidase"/>
</dbReference>
<dbReference type="GO" id="GO:0055088">
    <property type="term" value="P:lipid homeostasis"/>
    <property type="evidence" value="ECO:0007669"/>
    <property type="project" value="TreeGrafter"/>
</dbReference>
<feature type="domain" description="Acyl-CoA oxidase C-terminal" evidence="12">
    <location>
        <begin position="510"/>
        <end position="687"/>
    </location>
</feature>
<name>A0A6P8WC06_DROAB</name>
<protein>
    <recommendedName>
        <fullName evidence="11">Acyl-coenzyme A oxidase</fullName>
    </recommendedName>
</protein>
<dbReference type="InterPro" id="IPR036250">
    <property type="entry name" value="AcylCo_DH-like_C"/>
</dbReference>
<dbReference type="Pfam" id="PF02770">
    <property type="entry name" value="Acyl-CoA_dh_M"/>
    <property type="match status" value="1"/>
</dbReference>
<organism evidence="15 16">
    <name type="scientific">Drosophila albomicans</name>
    <name type="common">Fruit fly</name>
    <dbReference type="NCBI Taxonomy" id="7291"/>
    <lineage>
        <taxon>Eukaryota</taxon>
        <taxon>Metazoa</taxon>
        <taxon>Ecdysozoa</taxon>
        <taxon>Arthropoda</taxon>
        <taxon>Hexapoda</taxon>
        <taxon>Insecta</taxon>
        <taxon>Pterygota</taxon>
        <taxon>Neoptera</taxon>
        <taxon>Endopterygota</taxon>
        <taxon>Diptera</taxon>
        <taxon>Brachycera</taxon>
        <taxon>Muscomorpha</taxon>
        <taxon>Ephydroidea</taxon>
        <taxon>Drosophilidae</taxon>
        <taxon>Drosophila</taxon>
    </lineage>
</organism>
<reference evidence="16" key="1">
    <citation type="submission" date="2025-08" db="UniProtKB">
        <authorList>
            <consortium name="RefSeq"/>
        </authorList>
    </citation>
    <scope>IDENTIFICATION</scope>
    <source>
        <strain evidence="16">15112-1751.03</strain>
        <tissue evidence="16">Whole Adult</tissue>
    </source>
</reference>
<evidence type="ECO:0000256" key="10">
    <source>
        <dbReference type="ARBA" id="ARBA00036397"/>
    </source>
</evidence>
<dbReference type="InterPro" id="IPR034171">
    <property type="entry name" value="ACO"/>
</dbReference>
<dbReference type="GO" id="GO:0071949">
    <property type="term" value="F:FAD binding"/>
    <property type="evidence" value="ECO:0007669"/>
    <property type="project" value="InterPro"/>
</dbReference>
<dbReference type="GO" id="GO:0016402">
    <property type="term" value="F:pristanoyl-CoA oxidase activity"/>
    <property type="evidence" value="ECO:0007669"/>
    <property type="project" value="TreeGrafter"/>
</dbReference>
<evidence type="ECO:0000259" key="14">
    <source>
        <dbReference type="Pfam" id="PF22924"/>
    </source>
</evidence>
<feature type="domain" description="Acyl-CoA oxidase C-alpha1" evidence="14">
    <location>
        <begin position="306"/>
        <end position="468"/>
    </location>
</feature>
<keyword evidence="4 11" id="KW-0285">Flavoprotein</keyword>
<dbReference type="FunFam" id="1.20.140.10:FF:000010">
    <property type="entry name" value="Acyl-coenzyme A oxidase"/>
    <property type="match status" value="1"/>
</dbReference>
<keyword evidence="6" id="KW-0276">Fatty acid metabolism</keyword>
<feature type="domain" description="Acyl-CoA oxidase/dehydrogenase middle" evidence="13">
    <location>
        <begin position="155"/>
        <end position="265"/>
    </location>
</feature>
<dbReference type="CDD" id="cd01150">
    <property type="entry name" value="AXO"/>
    <property type="match status" value="1"/>
</dbReference>
<dbReference type="SUPFAM" id="SSF47203">
    <property type="entry name" value="Acyl-CoA dehydrogenase C-terminal domain-like"/>
    <property type="match status" value="2"/>
</dbReference>
<dbReference type="Gene3D" id="2.40.110.10">
    <property type="entry name" value="Butyryl-CoA Dehydrogenase, subunit A, domain 2"/>
    <property type="match status" value="1"/>
</dbReference>
<evidence type="ECO:0000256" key="7">
    <source>
        <dbReference type="ARBA" id="ARBA00023002"/>
    </source>
</evidence>
<evidence type="ECO:0000256" key="6">
    <source>
        <dbReference type="ARBA" id="ARBA00022832"/>
    </source>
</evidence>